<evidence type="ECO:0000256" key="1">
    <source>
        <dbReference type="SAM" id="Phobius"/>
    </source>
</evidence>
<sequence length="129" mass="14353">MNMARTAKEYFAWHYGVAPGQLRAMWANFLWFGYHFFSIPLLAHTMLAPIYRLRGETRGTARLGTLLGDIAVTAIMRVVGFAVRMIVIAIGILFEAMLGILFVPALVLWLLTPMLVLLLAATGFLLLIA</sequence>
<proteinExistence type="predicted"/>
<feature type="transmembrane region" description="Helical" evidence="1">
    <location>
        <begin position="29"/>
        <end position="51"/>
    </location>
</feature>
<reference evidence="2" key="1">
    <citation type="submission" date="2020-07" db="EMBL/GenBank/DDBJ databases">
        <title>Huge and variable diversity of episymbiotic CPR bacteria and DPANN archaea in groundwater ecosystems.</title>
        <authorList>
            <person name="He C.Y."/>
            <person name="Keren R."/>
            <person name="Whittaker M."/>
            <person name="Farag I.F."/>
            <person name="Doudna J."/>
            <person name="Cate J.H.D."/>
            <person name="Banfield J.F."/>
        </authorList>
    </citation>
    <scope>NUCLEOTIDE SEQUENCE</scope>
    <source>
        <strain evidence="2">NC_groundwater_973_Pr1_S-0.2um_54_13</strain>
    </source>
</reference>
<name>A0A932VS49_9BACT</name>
<evidence type="ECO:0000313" key="3">
    <source>
        <dbReference type="Proteomes" id="UP000753196"/>
    </source>
</evidence>
<organism evidence="2 3">
    <name type="scientific">Candidatus Sungiibacteriota bacterium</name>
    <dbReference type="NCBI Taxonomy" id="2750080"/>
    <lineage>
        <taxon>Bacteria</taxon>
        <taxon>Candidatus Sungiibacteriota</taxon>
    </lineage>
</organism>
<feature type="transmembrane region" description="Helical" evidence="1">
    <location>
        <begin position="106"/>
        <end position="128"/>
    </location>
</feature>
<gene>
    <name evidence="2" type="ORF">HY221_00505</name>
</gene>
<keyword evidence="1" id="KW-0812">Transmembrane</keyword>
<accession>A0A932VS49</accession>
<dbReference type="AlphaFoldDB" id="A0A932VS49"/>
<comment type="caution">
    <text evidence="2">The sequence shown here is derived from an EMBL/GenBank/DDBJ whole genome shotgun (WGS) entry which is preliminary data.</text>
</comment>
<dbReference type="EMBL" id="JACQCR010000008">
    <property type="protein sequence ID" value="MBI3630806.1"/>
    <property type="molecule type" value="Genomic_DNA"/>
</dbReference>
<keyword evidence="1" id="KW-1133">Transmembrane helix</keyword>
<dbReference type="Proteomes" id="UP000753196">
    <property type="component" value="Unassembled WGS sequence"/>
</dbReference>
<protein>
    <submittedName>
        <fullName evidence="2">Uncharacterized protein</fullName>
    </submittedName>
</protein>
<feature type="transmembrane region" description="Helical" evidence="1">
    <location>
        <begin position="63"/>
        <end position="94"/>
    </location>
</feature>
<evidence type="ECO:0000313" key="2">
    <source>
        <dbReference type="EMBL" id="MBI3630806.1"/>
    </source>
</evidence>
<keyword evidence="1" id="KW-0472">Membrane</keyword>